<name>A0A0X8NZP6_ALCXX</name>
<dbReference type="Pfam" id="PF06578">
    <property type="entry name" value="YscK"/>
    <property type="match status" value="1"/>
</dbReference>
<evidence type="ECO:0008006" key="3">
    <source>
        <dbReference type="Google" id="ProtNLM"/>
    </source>
</evidence>
<dbReference type="EMBL" id="CP014060">
    <property type="protein sequence ID" value="AMG37244.1"/>
    <property type="molecule type" value="Genomic_DNA"/>
</dbReference>
<dbReference type="AlphaFoldDB" id="A0A0X8NZP6"/>
<accession>A0A0X8NZP6</accession>
<sequence length="218" mass="22883">MMPASAALDRRLVEFNQLPSRTLHPSRHAAYAPPAALAAIAAAPGLAPAWHRHWSREILDALGLWQRPVTDPARPELALALLAPEALAQCARRLGAVLCGPRLRRAIAGDEVRALIAHLGADLLDFTRRTAAGLHDGLADSAAWTLAETTAAVDTLGLGALRAALSGAGPELAQRAELKLPDLPGQPAPLPAPQALALGLSLLKKTEPAWLSSFPAIR</sequence>
<gene>
    <name evidence="1" type="ORF">AL504_15230</name>
</gene>
<dbReference type="Proteomes" id="UP000060602">
    <property type="component" value="Chromosome"/>
</dbReference>
<evidence type="ECO:0000313" key="2">
    <source>
        <dbReference type="Proteomes" id="UP000060602"/>
    </source>
</evidence>
<protein>
    <recommendedName>
        <fullName evidence="3">Type III secretion protein</fullName>
    </recommendedName>
</protein>
<organism evidence="1 2">
    <name type="scientific">Alcaligenes xylosoxydans xylosoxydans</name>
    <name type="common">Achromobacter xylosoxidans</name>
    <dbReference type="NCBI Taxonomy" id="85698"/>
    <lineage>
        <taxon>Bacteria</taxon>
        <taxon>Pseudomonadati</taxon>
        <taxon>Pseudomonadota</taxon>
        <taxon>Betaproteobacteria</taxon>
        <taxon>Burkholderiales</taxon>
        <taxon>Alcaligenaceae</taxon>
        <taxon>Achromobacter</taxon>
    </lineage>
</organism>
<reference evidence="2" key="1">
    <citation type="submission" date="2015-12" db="EMBL/GenBank/DDBJ databases">
        <title>FDA dAtabase for Regulatory Grade micrObial Sequences (FDA-ARGOS): Supporting development and validation of Infectious Disease Dx tests.</title>
        <authorList>
            <person name="Case J."/>
            <person name="Tallon L."/>
            <person name="Sadzewicz L."/>
            <person name="Sengamalay N."/>
            <person name="Ott S."/>
            <person name="Godinez A."/>
            <person name="Nagaraj S."/>
            <person name="Nadendla S."/>
            <person name="Sichtig H."/>
        </authorList>
    </citation>
    <scope>NUCLEOTIDE SEQUENCE [LARGE SCALE GENOMIC DNA]</scope>
    <source>
        <strain evidence="2">FDAARGOS_147</strain>
    </source>
</reference>
<dbReference type="RefSeq" id="WP_061072477.1">
    <property type="nucleotide sequence ID" value="NZ_CP014060.2"/>
</dbReference>
<proteinExistence type="predicted"/>
<dbReference type="InterPro" id="IPR009510">
    <property type="entry name" value="T3SS_K"/>
</dbReference>
<evidence type="ECO:0000313" key="1">
    <source>
        <dbReference type="EMBL" id="AMG37244.1"/>
    </source>
</evidence>